<protein>
    <submittedName>
        <fullName evidence="3">D-arginine dehydrogenase</fullName>
        <ecNumber evidence="3">1.4.99.6</ecNumber>
    </submittedName>
</protein>
<dbReference type="Gene3D" id="3.50.50.60">
    <property type="entry name" value="FAD/NAD(P)-binding domain"/>
    <property type="match status" value="1"/>
</dbReference>
<gene>
    <name evidence="3" type="ORF">FHU29_003182</name>
</gene>
<dbReference type="GO" id="GO:0016491">
    <property type="term" value="F:oxidoreductase activity"/>
    <property type="evidence" value="ECO:0007669"/>
    <property type="project" value="UniProtKB-KW"/>
</dbReference>
<dbReference type="PANTHER" id="PTHR13847">
    <property type="entry name" value="SARCOSINE DEHYDROGENASE-RELATED"/>
    <property type="match status" value="1"/>
</dbReference>
<keyword evidence="1 3" id="KW-0560">Oxidoreductase</keyword>
<reference evidence="3 4" key="1">
    <citation type="submission" date="2020-08" db="EMBL/GenBank/DDBJ databases">
        <title>Sequencing the genomes of 1000 actinobacteria strains.</title>
        <authorList>
            <person name="Klenk H.-P."/>
        </authorList>
    </citation>
    <scope>NUCLEOTIDE SEQUENCE [LARGE SCALE GENOMIC DNA]</scope>
    <source>
        <strain evidence="3 4">DSM 45258</strain>
    </source>
</reference>
<dbReference type="RefSeq" id="WP_064441524.1">
    <property type="nucleotide sequence ID" value="NZ_BDDI01000014.1"/>
</dbReference>
<feature type="domain" description="FAD dependent oxidoreductase" evidence="2">
    <location>
        <begin position="6"/>
        <end position="349"/>
    </location>
</feature>
<dbReference type="InterPro" id="IPR036188">
    <property type="entry name" value="FAD/NAD-bd_sf"/>
</dbReference>
<dbReference type="EC" id="1.4.99.6" evidence="3"/>
<sequence>MTTTYDVAVIGGGMAGASVAYELASDNSVVLIETESMLATHSTGRSAATYLPSYGGPVVRALTVASRKLFDSISAEWGDVHPLDARPVLWAATDETSDTALTGMIESRSGGPGELGTLSADETLRWCPAMNPEVTRRAALDNEAHDIDVLGVHQAYIRGFKARGGTIVTGSGVRSLSPNGNGWSVGLAKESLSAGLVVNAAGAWADAVASLAGVPQLGFVPKRRTLFMSPAPGKLAGDGPTVGDPAERWYFKPEGDGVLASPADADPVEPGDAKPSELGIARAMEEINEATTLGLRTVRRSWGGLRTFAPDGEPVAGLVPGVPGFGFLAGQGGYGIQMAPALAVVAAALLTGSSVPEDIPVRAEALSPARFL</sequence>
<dbReference type="Gene3D" id="3.30.9.10">
    <property type="entry name" value="D-Amino Acid Oxidase, subunit A, domain 2"/>
    <property type="match status" value="1"/>
</dbReference>
<organism evidence="3 4">
    <name type="scientific">Hoyosella altamirensis</name>
    <dbReference type="NCBI Taxonomy" id="616997"/>
    <lineage>
        <taxon>Bacteria</taxon>
        <taxon>Bacillati</taxon>
        <taxon>Actinomycetota</taxon>
        <taxon>Actinomycetes</taxon>
        <taxon>Mycobacteriales</taxon>
        <taxon>Hoyosellaceae</taxon>
        <taxon>Hoyosella</taxon>
    </lineage>
</organism>
<keyword evidence="4" id="KW-1185">Reference proteome</keyword>
<dbReference type="InterPro" id="IPR006076">
    <property type="entry name" value="FAD-dep_OxRdtase"/>
</dbReference>
<name>A0A839RRY8_9ACTN</name>
<dbReference type="Proteomes" id="UP000567922">
    <property type="component" value="Unassembled WGS sequence"/>
</dbReference>
<evidence type="ECO:0000313" key="4">
    <source>
        <dbReference type="Proteomes" id="UP000567922"/>
    </source>
</evidence>
<evidence type="ECO:0000256" key="1">
    <source>
        <dbReference type="ARBA" id="ARBA00023002"/>
    </source>
</evidence>
<evidence type="ECO:0000259" key="2">
    <source>
        <dbReference type="Pfam" id="PF01266"/>
    </source>
</evidence>
<evidence type="ECO:0000313" key="3">
    <source>
        <dbReference type="EMBL" id="MBB3038713.1"/>
    </source>
</evidence>
<dbReference type="SUPFAM" id="SSF51905">
    <property type="entry name" value="FAD/NAD(P)-binding domain"/>
    <property type="match status" value="1"/>
</dbReference>
<dbReference type="PANTHER" id="PTHR13847:SF287">
    <property type="entry name" value="FAD-DEPENDENT OXIDOREDUCTASE DOMAIN-CONTAINING PROTEIN 1"/>
    <property type="match status" value="1"/>
</dbReference>
<accession>A0A839RRY8</accession>
<dbReference type="GO" id="GO:0005737">
    <property type="term" value="C:cytoplasm"/>
    <property type="evidence" value="ECO:0007669"/>
    <property type="project" value="TreeGrafter"/>
</dbReference>
<proteinExistence type="predicted"/>
<comment type="caution">
    <text evidence="3">The sequence shown here is derived from an EMBL/GenBank/DDBJ whole genome shotgun (WGS) entry which is preliminary data.</text>
</comment>
<dbReference type="AlphaFoldDB" id="A0A839RRY8"/>
<dbReference type="Pfam" id="PF01266">
    <property type="entry name" value="DAO"/>
    <property type="match status" value="1"/>
</dbReference>
<dbReference type="EMBL" id="JACHWS010000003">
    <property type="protein sequence ID" value="MBB3038713.1"/>
    <property type="molecule type" value="Genomic_DNA"/>
</dbReference>
<dbReference type="OrthoDB" id="9806257at2"/>